<evidence type="ECO:0000313" key="3">
    <source>
        <dbReference type="Proteomes" id="UP000241462"/>
    </source>
</evidence>
<feature type="compositionally biased region" description="Polar residues" evidence="1">
    <location>
        <begin position="1"/>
        <end position="10"/>
    </location>
</feature>
<dbReference type="Proteomes" id="UP000241462">
    <property type="component" value="Unassembled WGS sequence"/>
</dbReference>
<organism evidence="2 3">
    <name type="scientific">Coniella lustricola</name>
    <dbReference type="NCBI Taxonomy" id="2025994"/>
    <lineage>
        <taxon>Eukaryota</taxon>
        <taxon>Fungi</taxon>
        <taxon>Dikarya</taxon>
        <taxon>Ascomycota</taxon>
        <taxon>Pezizomycotina</taxon>
        <taxon>Sordariomycetes</taxon>
        <taxon>Sordariomycetidae</taxon>
        <taxon>Diaporthales</taxon>
        <taxon>Schizoparmaceae</taxon>
        <taxon>Coniella</taxon>
    </lineage>
</organism>
<keyword evidence="3" id="KW-1185">Reference proteome</keyword>
<reference evidence="2 3" key="1">
    <citation type="journal article" date="2018" name="Mycol. Prog.">
        <title>Coniella lustricola, a new species from submerged detritus.</title>
        <authorList>
            <person name="Raudabaugh D.B."/>
            <person name="Iturriaga T."/>
            <person name="Carver A."/>
            <person name="Mondo S."/>
            <person name="Pangilinan J."/>
            <person name="Lipzen A."/>
            <person name="He G."/>
            <person name="Amirebrahimi M."/>
            <person name="Grigoriev I.V."/>
            <person name="Miller A.N."/>
        </authorList>
    </citation>
    <scope>NUCLEOTIDE SEQUENCE [LARGE SCALE GENOMIC DNA]</scope>
    <source>
        <strain evidence="2 3">B22-T-1</strain>
    </source>
</reference>
<accession>A0A2T3AGY9</accession>
<evidence type="ECO:0000256" key="1">
    <source>
        <dbReference type="SAM" id="MobiDB-lite"/>
    </source>
</evidence>
<proteinExistence type="predicted"/>
<feature type="compositionally biased region" description="Basic and acidic residues" evidence="1">
    <location>
        <begin position="78"/>
        <end position="87"/>
    </location>
</feature>
<dbReference type="EMBL" id="KZ678390">
    <property type="protein sequence ID" value="PSR97495.1"/>
    <property type="molecule type" value="Genomic_DNA"/>
</dbReference>
<sequence>MASITSTIQMKLTARRDASGSHRCTGRSGPDRELEQIGGCTEPSDKISRQTVDSPFPSPTSRTLPYSAVPRLAQSARPRSEFGIDAKNKRRCASHQARKTRRSARLPSLNISSTGRVHSTDNLDSPAPKCGGVSHNCSRHGDPQQSCLSATGLRSCRSVSMMDSSVRFTQPRTGWYT</sequence>
<gene>
    <name evidence="2" type="ORF">BD289DRAFT_90132</name>
</gene>
<dbReference type="InParanoid" id="A0A2T3AGY9"/>
<feature type="region of interest" description="Disordered" evidence="1">
    <location>
        <begin position="1"/>
        <end position="103"/>
    </location>
</feature>
<evidence type="ECO:0000313" key="2">
    <source>
        <dbReference type="EMBL" id="PSR97495.1"/>
    </source>
</evidence>
<feature type="compositionally biased region" description="Basic residues" evidence="1">
    <location>
        <begin position="88"/>
        <end position="103"/>
    </location>
</feature>
<protein>
    <submittedName>
        <fullName evidence="2">Uncharacterized protein</fullName>
    </submittedName>
</protein>
<dbReference type="AlphaFoldDB" id="A0A2T3AGY9"/>
<feature type="compositionally biased region" description="Polar residues" evidence="1">
    <location>
        <begin position="49"/>
        <end position="64"/>
    </location>
</feature>
<name>A0A2T3AGY9_9PEZI</name>